<proteinExistence type="predicted"/>
<comment type="caution">
    <text evidence="2">The sequence shown here is derived from an EMBL/GenBank/DDBJ whole genome shotgun (WGS) entry which is preliminary data.</text>
</comment>
<evidence type="ECO:0000313" key="3">
    <source>
        <dbReference type="Proteomes" id="UP000284416"/>
    </source>
</evidence>
<dbReference type="Pfam" id="PF01909">
    <property type="entry name" value="NTP_transf_2"/>
    <property type="match status" value="1"/>
</dbReference>
<keyword evidence="2" id="KW-0808">Transferase</keyword>
<gene>
    <name evidence="2" type="ORF">D1B31_17750</name>
</gene>
<organism evidence="2 3">
    <name type="scientific">Neobacillus notoginsengisoli</name>
    <dbReference type="NCBI Taxonomy" id="1578198"/>
    <lineage>
        <taxon>Bacteria</taxon>
        <taxon>Bacillati</taxon>
        <taxon>Bacillota</taxon>
        <taxon>Bacilli</taxon>
        <taxon>Bacillales</taxon>
        <taxon>Bacillaceae</taxon>
        <taxon>Neobacillus</taxon>
    </lineage>
</organism>
<accession>A0A417YPQ1</accession>
<dbReference type="OrthoDB" id="2875909at2"/>
<dbReference type="GO" id="GO:0016740">
    <property type="term" value="F:transferase activity"/>
    <property type="evidence" value="ECO:0007669"/>
    <property type="project" value="UniProtKB-KW"/>
</dbReference>
<dbReference type="InterPro" id="IPR043519">
    <property type="entry name" value="NT_sf"/>
</dbReference>
<dbReference type="AlphaFoldDB" id="A0A417YPQ1"/>
<dbReference type="Proteomes" id="UP000284416">
    <property type="component" value="Unassembled WGS sequence"/>
</dbReference>
<evidence type="ECO:0000259" key="1">
    <source>
        <dbReference type="Pfam" id="PF01909"/>
    </source>
</evidence>
<dbReference type="Gene3D" id="3.30.460.10">
    <property type="entry name" value="Beta Polymerase, domain 2"/>
    <property type="match status" value="1"/>
</dbReference>
<dbReference type="InterPro" id="IPR002934">
    <property type="entry name" value="Polymerase_NTP_transf_dom"/>
</dbReference>
<sequence>MGKMEVFPAVTLNDIREAALNHIECFLNTLEKGRFKPTIICMVGSRLNGRFNENSDLDIAIAYKGDLREDDCFNGLMEEPLFFDEIKVDFIPYSLDKGNQINFEKEYYILFNSEETVATNAKVKCCGCNEVTNKSEWSRPVIINKKFVGGCPICNGAFYEDLVMAGESCHV</sequence>
<keyword evidence="3" id="KW-1185">Reference proteome</keyword>
<dbReference type="SUPFAM" id="SSF81301">
    <property type="entry name" value="Nucleotidyltransferase"/>
    <property type="match status" value="1"/>
</dbReference>
<protein>
    <submittedName>
        <fullName evidence="2">Nucleotidyltransferase domain-containing protein</fullName>
    </submittedName>
</protein>
<dbReference type="CDD" id="cd05403">
    <property type="entry name" value="NT_KNTase_like"/>
    <property type="match status" value="1"/>
</dbReference>
<feature type="domain" description="Polymerase nucleotidyl transferase" evidence="1">
    <location>
        <begin position="37"/>
        <end position="105"/>
    </location>
</feature>
<evidence type="ECO:0000313" key="2">
    <source>
        <dbReference type="EMBL" id="RHW35938.1"/>
    </source>
</evidence>
<name>A0A417YPQ1_9BACI</name>
<reference evidence="2 3" key="1">
    <citation type="journal article" date="2017" name="Int. J. Syst. Evol. Microbiol.">
        <title>Bacillus notoginsengisoli sp. nov., a novel bacterium isolated from the rhizosphere of Panax notoginseng.</title>
        <authorList>
            <person name="Zhang M.Y."/>
            <person name="Cheng J."/>
            <person name="Cai Y."/>
            <person name="Zhang T.Y."/>
            <person name="Wu Y.Y."/>
            <person name="Manikprabhu D."/>
            <person name="Li W.J."/>
            <person name="Zhang Y.X."/>
        </authorList>
    </citation>
    <scope>NUCLEOTIDE SEQUENCE [LARGE SCALE GENOMIC DNA]</scope>
    <source>
        <strain evidence="2 3">JCM 30743</strain>
    </source>
</reference>
<dbReference type="EMBL" id="QWEG01000012">
    <property type="protein sequence ID" value="RHW35938.1"/>
    <property type="molecule type" value="Genomic_DNA"/>
</dbReference>